<comment type="caution">
    <text evidence="1">The sequence shown here is derived from an EMBL/GenBank/DDBJ whole genome shotgun (WGS) entry which is preliminary data.</text>
</comment>
<dbReference type="AlphaFoldDB" id="A0A8J7RXC0"/>
<name>A0A8J7RXC0_9PROT</name>
<proteinExistence type="predicted"/>
<evidence type="ECO:0000313" key="1">
    <source>
        <dbReference type="EMBL" id="MBP5856265.1"/>
    </source>
</evidence>
<dbReference type="Proteomes" id="UP000672602">
    <property type="component" value="Unassembled WGS sequence"/>
</dbReference>
<dbReference type="EMBL" id="JAGMWN010000002">
    <property type="protein sequence ID" value="MBP5856265.1"/>
    <property type="molecule type" value="Genomic_DNA"/>
</dbReference>
<evidence type="ECO:0000313" key="2">
    <source>
        <dbReference type="Proteomes" id="UP000672602"/>
    </source>
</evidence>
<dbReference type="RefSeq" id="WP_210680860.1">
    <property type="nucleotide sequence ID" value="NZ_JAGMWN010000002.1"/>
</dbReference>
<gene>
    <name evidence="1" type="ORF">KAJ83_04545</name>
</gene>
<reference evidence="1" key="1">
    <citation type="submission" date="2021-04" db="EMBL/GenBank/DDBJ databases">
        <authorList>
            <person name="Zhang D.-C."/>
        </authorList>
    </citation>
    <scope>NUCLEOTIDE SEQUENCE</scope>
    <source>
        <strain evidence="1">CGMCC 1.15697</strain>
    </source>
</reference>
<protein>
    <submittedName>
        <fullName evidence="1">Uncharacterized protein</fullName>
    </submittedName>
</protein>
<organism evidence="1 2">
    <name type="scientific">Marivibrio halodurans</name>
    <dbReference type="NCBI Taxonomy" id="2039722"/>
    <lineage>
        <taxon>Bacteria</taxon>
        <taxon>Pseudomonadati</taxon>
        <taxon>Pseudomonadota</taxon>
        <taxon>Alphaproteobacteria</taxon>
        <taxon>Rhodospirillales</taxon>
        <taxon>Rhodospirillaceae</taxon>
        <taxon>Marivibrio</taxon>
    </lineage>
</organism>
<keyword evidence="2" id="KW-1185">Reference proteome</keyword>
<sequence length="641" mass="68639">MPRVKSVKTTFTAGEVGVHLMGRTDLRAYANGAACLRNVIVQPTGGVRRRAGLRHVAGVAGGGRLIAFEFNTEQTYLLVLTHGAITVYNEAETAVATLATPYAAGDIPSIAWTQSADTLLLMHPNHAPRQFIRTGATSFELIGWSFEQGDSGRLHQPHHKFAKADVVLQPTGTANAIGVAASAPVFTAAHMNARFRIGGKEIRITGISSATQASASVMEELDGTAATTDWTEQAFSAARGYPICGVFHQDRLVIGGSREAPNRLWFSKASDLFNFDLGTGEDDEAIEFAILSDQVNAIRAVFSGQHLQVLTSGAEWMVQGEPLTPTNLDLKRQTRVGSPIDRYVPPRSVDLGTLFVSRDGRTLREFLFADSEQAYEAKELTTLVRHMVDHPVDLDYHPEERLVYVVMGDGAIGAVTQYRQEAVTAWSRIDTNGAFRSVAVSGGRVYVLVERDGSMRLERFDPSLMTDGAFTLVAGTPRAPWGAGQGGDSTLAPLEGVEAAIRADGWVHAPARVTGGVLTLTEAVSAVEVGRPYTHEVAPLPVFVKEAGAGPGQAVRLVRALFRLEATQALHVDTGRGPVPVPFARRDGLSGPVAPAPATVDKLVRAIGWTKGEGTPLWRVEQATPVPCTILSVMTEISANG</sequence>
<accession>A0A8J7RXC0</accession>
<dbReference type="SUPFAM" id="SSF63825">
    <property type="entry name" value="YWTD domain"/>
    <property type="match status" value="1"/>
</dbReference>